<dbReference type="EMBL" id="AZQP01000001">
    <property type="protein sequence ID" value="EYE89888.1"/>
    <property type="molecule type" value="Genomic_DNA"/>
</dbReference>
<evidence type="ECO:0000313" key="2">
    <source>
        <dbReference type="Proteomes" id="UP000019681"/>
    </source>
</evidence>
<organism evidence="1 2">
    <name type="scientific">Fervidicella metallireducens AeB</name>
    <dbReference type="NCBI Taxonomy" id="1403537"/>
    <lineage>
        <taxon>Bacteria</taxon>
        <taxon>Bacillati</taxon>
        <taxon>Bacillota</taxon>
        <taxon>Clostridia</taxon>
        <taxon>Eubacteriales</taxon>
        <taxon>Clostridiaceae</taxon>
        <taxon>Fervidicella</taxon>
    </lineage>
</organism>
<protein>
    <submittedName>
        <fullName evidence="1">Uncharacterized protein</fullName>
    </submittedName>
</protein>
<proteinExistence type="predicted"/>
<gene>
    <name evidence="1" type="ORF">Q428_00760</name>
</gene>
<name>A0A017RYN0_9CLOT</name>
<dbReference type="AlphaFoldDB" id="A0A017RYN0"/>
<dbReference type="RefSeq" id="WP_035377245.1">
    <property type="nucleotide sequence ID" value="NZ_AZQP01000001.1"/>
</dbReference>
<dbReference type="OrthoDB" id="1933944at2"/>
<sequence length="545" mass="62103">MDVVIFKARGRGGYIYDMSINPLVDFSILKRTRKIDKIEVITPKISIEKAEIILKSIYGVSSIIGKLISSQDYMINNILRKNDVKKIKYEINNGIEIPSPQKIASVEEIIVGKILSLEKLLGIKDKLGITSEEMTIIIQTLYCQRRIKMTCAIHKVKNKHTCFICNREPCPSCTLGIEKDDILVYAADNYSISIPENIILKDKRLSDVIKDAQNDFTNFLKSKKLSCVIWCAPSAFEYDIVSTGVFNIIRRGGRVLYITSTAMAYSTKEFFGNNFYGAKVGIVTNVFSRGENLDITICSYDNYPCFYKSFDLVILDVRYSFIYRPMINTKYVCPKAAKEKGKFVTISYVVEKEKNSLINTTTDPLILPVTYIKKPIPEPRIITSRYLKSPEAFIPQMAMDLINWSISEGIRVVIFVPDEEGLYKVYFYLSTLEGFEKDSIDVSDEDEKAGLLRFKRKESKILISKDFKDTLHLMEDVNVVVMFSDEGIYSTETLIYMSSMATMQNNKKLGEVVFVATQESEAMSLAKSAIRNLNKIAWDKGYLKK</sequence>
<keyword evidence="2" id="KW-1185">Reference proteome</keyword>
<evidence type="ECO:0000313" key="1">
    <source>
        <dbReference type="EMBL" id="EYE89888.1"/>
    </source>
</evidence>
<accession>A0A017RYN0</accession>
<dbReference type="Proteomes" id="UP000019681">
    <property type="component" value="Unassembled WGS sequence"/>
</dbReference>
<dbReference type="STRING" id="1403537.Q428_00760"/>
<reference evidence="1 2" key="1">
    <citation type="journal article" date="2014" name="Genome Announc.">
        <title>Draft Genome Sequence of Fervidicella metallireducens Strain AeBT, an Iron-Reducing Thermoanaerobe from the Great Artesian Basin.</title>
        <authorList>
            <person name="Patel B.K."/>
        </authorList>
    </citation>
    <scope>NUCLEOTIDE SEQUENCE [LARGE SCALE GENOMIC DNA]</scope>
    <source>
        <strain evidence="1 2">AeB</strain>
    </source>
</reference>
<comment type="caution">
    <text evidence="1">The sequence shown here is derived from an EMBL/GenBank/DDBJ whole genome shotgun (WGS) entry which is preliminary data.</text>
</comment>